<dbReference type="RefSeq" id="WP_123150377.1">
    <property type="nucleotide sequence ID" value="NZ_FUIG01000044.1"/>
</dbReference>
<reference evidence="6" key="1">
    <citation type="submission" date="2016-12" db="EMBL/GenBank/DDBJ databases">
        <authorList>
            <person name="Brunel B."/>
        </authorList>
    </citation>
    <scope>NUCLEOTIDE SEQUENCE [LARGE SCALE GENOMIC DNA]</scope>
</reference>
<dbReference type="Proteomes" id="UP000245698">
    <property type="component" value="Unassembled WGS sequence"/>
</dbReference>
<feature type="chain" id="PRO_5015126596" evidence="3">
    <location>
        <begin position="25"/>
        <end position="208"/>
    </location>
</feature>
<comment type="function">
    <text evidence="1">May be required for disulfide bond formation in some proteins.</text>
</comment>
<dbReference type="EMBL" id="FUIG01000044">
    <property type="protein sequence ID" value="SJM33691.1"/>
    <property type="molecule type" value="Genomic_DNA"/>
</dbReference>
<sequence length="208" mass="22678">MNRRHFIAGASALAILSKPYTAVAASTPEQLLKPGPLPEQDFGSADAPVTVIEYASLTCPHCRTFHVEIWPAVKEKYVDTGKVRFIMREFPFDPRASGGFMLARCAGEDRWYPTVDLLYRTQDKWARVSDATSALKSIMGMTGMSGSAVEACLSDQALLDKITQVMLAGQVHGVDSTPTFFINGEMRKGALTIEQFSAIVDPMIAAAE</sequence>
<protein>
    <submittedName>
        <fullName evidence="5">DSBA oxidoreductase</fullName>
    </submittedName>
</protein>
<keyword evidence="6" id="KW-1185">Reference proteome</keyword>
<gene>
    <name evidence="5" type="ORF">BQ8482_360092</name>
</gene>
<proteinExistence type="inferred from homology"/>
<dbReference type="AlphaFoldDB" id="A0A2P9ARA0"/>
<evidence type="ECO:0000313" key="6">
    <source>
        <dbReference type="Proteomes" id="UP000245698"/>
    </source>
</evidence>
<organism evidence="5 6">
    <name type="scientific">Mesorhizobium delmotii</name>
    <dbReference type="NCBI Taxonomy" id="1631247"/>
    <lineage>
        <taxon>Bacteria</taxon>
        <taxon>Pseudomonadati</taxon>
        <taxon>Pseudomonadota</taxon>
        <taxon>Alphaproteobacteria</taxon>
        <taxon>Hyphomicrobiales</taxon>
        <taxon>Phyllobacteriaceae</taxon>
        <taxon>Mesorhizobium</taxon>
    </lineage>
</organism>
<evidence type="ECO:0000259" key="4">
    <source>
        <dbReference type="PROSITE" id="PS51352"/>
    </source>
</evidence>
<dbReference type="InterPro" id="IPR013766">
    <property type="entry name" value="Thioredoxin_domain"/>
</dbReference>
<dbReference type="CDD" id="cd02972">
    <property type="entry name" value="DsbA_family"/>
    <property type="match status" value="1"/>
</dbReference>
<name>A0A2P9ARA0_9HYPH</name>
<feature type="domain" description="Thioredoxin" evidence="4">
    <location>
        <begin position="21"/>
        <end position="205"/>
    </location>
</feature>
<dbReference type="InterPro" id="IPR036249">
    <property type="entry name" value="Thioredoxin-like_sf"/>
</dbReference>
<accession>A0A2P9ARA0</accession>
<dbReference type="Pfam" id="PF13462">
    <property type="entry name" value="Thioredoxin_4"/>
    <property type="match status" value="1"/>
</dbReference>
<evidence type="ECO:0000256" key="2">
    <source>
        <dbReference type="ARBA" id="ARBA00005791"/>
    </source>
</evidence>
<evidence type="ECO:0000313" key="5">
    <source>
        <dbReference type="EMBL" id="SJM33691.1"/>
    </source>
</evidence>
<dbReference type="PANTHER" id="PTHR13887">
    <property type="entry name" value="GLUTATHIONE S-TRANSFERASE KAPPA"/>
    <property type="match status" value="1"/>
</dbReference>
<dbReference type="InterPro" id="IPR012336">
    <property type="entry name" value="Thioredoxin-like_fold"/>
</dbReference>
<dbReference type="PANTHER" id="PTHR13887:SF56">
    <property type="entry name" value="THIOREDOXIN-LIKE REDUCTASE RV2466C"/>
    <property type="match status" value="1"/>
</dbReference>
<feature type="signal peptide" evidence="3">
    <location>
        <begin position="1"/>
        <end position="24"/>
    </location>
</feature>
<comment type="similarity">
    <text evidence="2">Belongs to the thioredoxin family. DsbA subfamily.</text>
</comment>
<dbReference type="SUPFAM" id="SSF52833">
    <property type="entry name" value="Thioredoxin-like"/>
    <property type="match status" value="1"/>
</dbReference>
<evidence type="ECO:0000256" key="1">
    <source>
        <dbReference type="ARBA" id="ARBA00003565"/>
    </source>
</evidence>
<evidence type="ECO:0000256" key="3">
    <source>
        <dbReference type="SAM" id="SignalP"/>
    </source>
</evidence>
<keyword evidence="3" id="KW-0732">Signal</keyword>
<dbReference type="Gene3D" id="3.40.30.10">
    <property type="entry name" value="Glutaredoxin"/>
    <property type="match status" value="1"/>
</dbReference>
<dbReference type="PROSITE" id="PS51352">
    <property type="entry name" value="THIOREDOXIN_2"/>
    <property type="match status" value="1"/>
</dbReference>